<dbReference type="Proteomes" id="UP000012283">
    <property type="component" value="Unassembled WGS sequence"/>
</dbReference>
<comment type="caution">
    <text evidence="7">The sequence shown here is derived from an EMBL/GenBank/DDBJ whole genome shotgun (WGS) entry which is preliminary data.</text>
</comment>
<sequence length="411" mass="46546">MINKVRQNKFLKNSILYTIGGMMTPFIGFIMLPVYTNYLPPSEYGIMTTIQTLVGMLQILLLLSLNGAVTRFYYDYLDNKKEQKKYLGSIFIFVFAFSTIMGILMIILHEQIGNIIFLNIPITPYYFYFIGLSWLNALLALTLSLFRAQERAGLFVSINIIKAILIMLLTMYFIIIMGFGAESALLSQFIVLFIIVIVVMLYCVKFISFNINLGYIKSSLIFSLPLLPHVASGWIISSSDRIILEKFVTLDQLGIYSLAVQISMVLSLFYTSVNNAFVPRYTRLRQENRQMQSQQLLKIFFYVVIIFGVISIPISMFGTKILSDESYNGAIWLIPFLIVGHILKGIYYVPVAKLFYSKDTKAIATSSTLAAISNVGINFALIPFIGINGAIVSTIFAEVFRTLLIYRASEK</sequence>
<feature type="transmembrane region" description="Helical" evidence="6">
    <location>
        <begin position="55"/>
        <end position="74"/>
    </location>
</feature>
<keyword evidence="8" id="KW-1185">Reference proteome</keyword>
<evidence type="ECO:0000256" key="5">
    <source>
        <dbReference type="ARBA" id="ARBA00023136"/>
    </source>
</evidence>
<evidence type="ECO:0000256" key="4">
    <source>
        <dbReference type="ARBA" id="ARBA00022989"/>
    </source>
</evidence>
<feature type="transmembrane region" description="Helical" evidence="6">
    <location>
        <begin position="330"/>
        <end position="350"/>
    </location>
</feature>
<dbReference type="OrthoDB" id="3249502at2"/>
<keyword evidence="2" id="KW-1003">Cell membrane</keyword>
<feature type="transmembrane region" description="Helical" evidence="6">
    <location>
        <begin position="299"/>
        <end position="318"/>
    </location>
</feature>
<comment type="subcellular location">
    <subcellularLocation>
        <location evidence="1">Cell membrane</location>
        <topology evidence="1">Multi-pass membrane protein</topology>
    </subcellularLocation>
</comment>
<dbReference type="PANTHER" id="PTHR30250">
    <property type="entry name" value="PST FAMILY PREDICTED COLANIC ACID TRANSPORTER"/>
    <property type="match status" value="1"/>
</dbReference>
<evidence type="ECO:0000313" key="7">
    <source>
        <dbReference type="EMBL" id="ENH98116.1"/>
    </source>
</evidence>
<dbReference type="RefSeq" id="WP_003463676.1">
    <property type="nucleotide sequence ID" value="NZ_APML01000006.1"/>
</dbReference>
<dbReference type="PANTHER" id="PTHR30250:SF11">
    <property type="entry name" value="O-ANTIGEN TRANSPORTER-RELATED"/>
    <property type="match status" value="1"/>
</dbReference>
<evidence type="ECO:0000256" key="2">
    <source>
        <dbReference type="ARBA" id="ARBA00022475"/>
    </source>
</evidence>
<evidence type="ECO:0000313" key="8">
    <source>
        <dbReference type="Proteomes" id="UP000012283"/>
    </source>
</evidence>
<evidence type="ECO:0000256" key="3">
    <source>
        <dbReference type="ARBA" id="ARBA00022692"/>
    </source>
</evidence>
<name>N4WYK7_9BACI</name>
<reference evidence="7 8" key="1">
    <citation type="submission" date="2013-03" db="EMBL/GenBank/DDBJ databases">
        <title>Draft genome sequence of Gracibacillus halophilus YIM-C55.5, a moderately halophilic and thermophilic organism from the Xiaochaidamu salt lake.</title>
        <authorList>
            <person name="Sugumar T."/>
            <person name="Polireddy D.R."/>
            <person name="Antony A."/>
            <person name="Madhava Y.R."/>
            <person name="Sivakumar N."/>
        </authorList>
    </citation>
    <scope>NUCLEOTIDE SEQUENCE [LARGE SCALE GENOMIC DNA]</scope>
    <source>
        <strain evidence="7 8">YIM-C55.5</strain>
    </source>
</reference>
<dbReference type="AlphaFoldDB" id="N4WYK7"/>
<evidence type="ECO:0000256" key="1">
    <source>
        <dbReference type="ARBA" id="ARBA00004651"/>
    </source>
</evidence>
<feature type="transmembrane region" description="Helical" evidence="6">
    <location>
        <begin position="86"/>
        <end position="107"/>
    </location>
</feature>
<dbReference type="Pfam" id="PF01943">
    <property type="entry name" value="Polysacc_synt"/>
    <property type="match status" value="1"/>
</dbReference>
<gene>
    <name evidence="7" type="ORF">J416_02089</name>
</gene>
<dbReference type="PATRIC" id="fig|1308866.3.peg.423"/>
<organism evidence="7 8">
    <name type="scientific">Gracilibacillus halophilus YIM-C55.5</name>
    <dbReference type="NCBI Taxonomy" id="1308866"/>
    <lineage>
        <taxon>Bacteria</taxon>
        <taxon>Bacillati</taxon>
        <taxon>Bacillota</taxon>
        <taxon>Bacilli</taxon>
        <taxon>Bacillales</taxon>
        <taxon>Bacillaceae</taxon>
        <taxon>Gracilibacillus</taxon>
    </lineage>
</organism>
<dbReference type="eggNOG" id="COG2244">
    <property type="taxonomic scope" value="Bacteria"/>
</dbReference>
<dbReference type="GO" id="GO:0005886">
    <property type="term" value="C:plasma membrane"/>
    <property type="evidence" value="ECO:0007669"/>
    <property type="project" value="UniProtKB-SubCell"/>
</dbReference>
<dbReference type="STRING" id="1308866.J416_02089"/>
<feature type="transmembrane region" description="Helical" evidence="6">
    <location>
        <begin position="219"/>
        <end position="236"/>
    </location>
</feature>
<keyword evidence="3 6" id="KW-0812">Transmembrane</keyword>
<evidence type="ECO:0000256" key="6">
    <source>
        <dbReference type="SAM" id="Phobius"/>
    </source>
</evidence>
<feature type="transmembrane region" description="Helical" evidence="6">
    <location>
        <begin position="153"/>
        <end position="179"/>
    </location>
</feature>
<accession>N4WYK7</accession>
<keyword evidence="5 6" id="KW-0472">Membrane</keyword>
<feature type="transmembrane region" description="Helical" evidence="6">
    <location>
        <begin position="15"/>
        <end position="35"/>
    </location>
</feature>
<dbReference type="EMBL" id="APML01000006">
    <property type="protein sequence ID" value="ENH98116.1"/>
    <property type="molecule type" value="Genomic_DNA"/>
</dbReference>
<protein>
    <submittedName>
        <fullName evidence="7">Polysaccharide biosynthesis protein</fullName>
    </submittedName>
</protein>
<feature type="transmembrane region" description="Helical" evidence="6">
    <location>
        <begin position="127"/>
        <end position="146"/>
    </location>
</feature>
<dbReference type="InterPro" id="IPR002797">
    <property type="entry name" value="Polysacc_synth"/>
</dbReference>
<feature type="transmembrane region" description="Helical" evidence="6">
    <location>
        <begin position="185"/>
        <end position="207"/>
    </location>
</feature>
<keyword evidence="4 6" id="KW-1133">Transmembrane helix</keyword>
<proteinExistence type="predicted"/>
<feature type="transmembrane region" description="Helical" evidence="6">
    <location>
        <begin position="256"/>
        <end position="278"/>
    </location>
</feature>
<dbReference type="InterPro" id="IPR050833">
    <property type="entry name" value="Poly_Biosynth_Transport"/>
</dbReference>